<feature type="compositionally biased region" description="Basic and acidic residues" evidence="7">
    <location>
        <begin position="1096"/>
        <end position="1108"/>
    </location>
</feature>
<dbReference type="InterPro" id="IPR035892">
    <property type="entry name" value="C2_domain_sf"/>
</dbReference>
<dbReference type="Pfam" id="PF00648">
    <property type="entry name" value="Peptidase_C2"/>
    <property type="match status" value="1"/>
</dbReference>
<feature type="transmembrane region" description="Helical" evidence="8">
    <location>
        <begin position="1426"/>
        <end position="1448"/>
    </location>
</feature>
<feature type="transmembrane region" description="Helical" evidence="8">
    <location>
        <begin position="1574"/>
        <end position="1592"/>
    </location>
</feature>
<feature type="transmembrane region" description="Helical" evidence="8">
    <location>
        <begin position="451"/>
        <end position="468"/>
    </location>
</feature>
<feature type="region of interest" description="Disordered" evidence="7">
    <location>
        <begin position="1089"/>
        <end position="1122"/>
    </location>
</feature>
<evidence type="ECO:0008006" key="14">
    <source>
        <dbReference type="Google" id="ProtNLM"/>
    </source>
</evidence>
<feature type="region of interest" description="Disordered" evidence="7">
    <location>
        <begin position="2600"/>
        <end position="2633"/>
    </location>
</feature>
<comment type="caution">
    <text evidence="12">The sequence shown here is derived from an EMBL/GenBank/DDBJ whole genome shotgun (WGS) entry which is preliminary data.</text>
</comment>
<name>A0A9W7ADU3_9STRA</name>
<evidence type="ECO:0000256" key="3">
    <source>
        <dbReference type="ARBA" id="ARBA00022801"/>
    </source>
</evidence>
<keyword evidence="3" id="KW-0378">Hydrolase</keyword>
<evidence type="ECO:0000256" key="9">
    <source>
        <dbReference type="SAM" id="SignalP"/>
    </source>
</evidence>
<keyword evidence="2" id="KW-0645">Protease</keyword>
<feature type="active site" evidence="5">
    <location>
        <position position="2315"/>
    </location>
</feature>
<feature type="domain" description="Calpain catalytic" evidence="11">
    <location>
        <begin position="2057"/>
        <end position="2372"/>
    </location>
</feature>
<dbReference type="Gene3D" id="2.60.40.150">
    <property type="entry name" value="C2 domain"/>
    <property type="match status" value="1"/>
</dbReference>
<keyword evidence="8" id="KW-0812">Transmembrane</keyword>
<feature type="transmembrane region" description="Helical" evidence="8">
    <location>
        <begin position="877"/>
        <end position="899"/>
    </location>
</feature>
<evidence type="ECO:0000256" key="7">
    <source>
        <dbReference type="SAM" id="MobiDB-lite"/>
    </source>
</evidence>
<dbReference type="PANTHER" id="PTHR10183">
    <property type="entry name" value="CALPAIN"/>
    <property type="match status" value="1"/>
</dbReference>
<feature type="domain" description="C2" evidence="10">
    <location>
        <begin position="46"/>
        <end position="174"/>
    </location>
</feature>
<keyword evidence="9" id="KW-0732">Signal</keyword>
<dbReference type="Gene3D" id="2.60.120.380">
    <property type="match status" value="1"/>
</dbReference>
<feature type="chain" id="PRO_5040745430" description="C2 domain-containing protein" evidence="9">
    <location>
        <begin position="24"/>
        <end position="2633"/>
    </location>
</feature>
<feature type="region of interest" description="Disordered" evidence="7">
    <location>
        <begin position="699"/>
        <end position="718"/>
    </location>
</feature>
<feature type="transmembrane region" description="Helical" evidence="8">
    <location>
        <begin position="1381"/>
        <end position="1401"/>
    </location>
</feature>
<sequence length="2633" mass="293532">MTRLLIVALTTLALLNRCPTARAQQPKQFCDMYGDPVRDSRLCCASGNTTCMDLGLGGRHNGGGLVIKLLEAKNLKQSDGFGAAGGESDPYVKIRVGDSEATSNYVSNENDPDWKGEALSLDFRRSGEVGWIELWDHDSGMEFDDDILVSSVKFHVPYCSMNNLQEARPNKACPDLAPGVPCSISTSSFANPVRRICNETAWVNLEKDNEDSDSSRCESDPSMPCLRVLFELEPFTVEVEEQYGTGVKFGAAVDRYDGWWSAMKDINPHLQYYGELNTDADTTYTGAALNQRNDGREELEGSLVMMTPESAKDLPYDETFVRLSINYDATFYVCRESTQDTHLGSLKWMTDLNYEIASFVTLEDFRTESGTPDAKTERRCYYHKYHATTKNKYGFATDNVITLGGNLPKATIESGSNLRPKRMYTVFIIPDVGPRAVPEDLSFDYSLELDISSFILLGVMFLFSFLVMENHLNKNLNFRLDRMPTFLVTRTMTGGDKNVLALLFEGYMLTENNVEFRRHLYWAEVCMKISMSTPLVLLWAWGLATSASGNPPAVGFAILFIGTAFLLVWYGFKLWTVNQWRMSSITLSCLCLSFLCVLSYAIATAFVDPAVYLGGLPVNFVAISVVFGTVNVIPLLAMAFLNDSKLRRSAKQLLAVLDASAGRMPGTNNAVAWHGKGSAFNKLLGNVWSVFDSASAPVVGPKSQLQQPESQSNEEGKNGAAKMFNVGADVTKSSFLASPARRAVLNRTFYKASIAILLVYVAIAFAFTDSPTLAVLNTVSLILVDGIHVSLSHGNTDWTPGYQSFLLCASRLFITSAGRDNWLAGYSATYFLYGVALSREVVRKSLPTLSEQVASGVAYYGYEAFPKFKGDVSGSPGFCLGLMSFLFVLLMAFCAYGTLSDLPMLDIEVGGLCTNPWPSYVFGGLAFLFVLIFCLAIATRDAAFLASRHLLAGEKGKSYLWSKSIRLPIIFGLMTEITVVVTGLFVYASTKCTSVFTLSVFMPFIVAAGGYVYSVWKANDYEVVVWPPAPPDFDVSTEEDEDAMVANMLGDMFGGGNDDMDKDMFKLPPLMKTGSEIRKEVKMPPMPLKSALKHKQQQELKQAKEAEKNQNNPQQPKVDGDGIETISLGTAGDSLMEFDENSISSQVIEAGNDNDDEEDKTLKLPEVRNKFKHQRFKLLDYLYSITQSYFFLKPFGFVGAKVMKVWRMTPCGKPKKEVKKVKKEGSAADGQGITDSIGQEEVQNLDVLLGNAPSAADVIVYEEVNFEEMSLLSAALGGYLLTEEYYALFGTFAFFGLIFLQGLIISLSDNLGYVGHLVWVVMYVAVFTASAFVKVFSTFGNVREDRSLMVSMVMAGLVLVGFCFLVFFLELEADPNAIGGLVLLNVLILYPIIVASFVQFWKWKDNGWVINNVDEDGDGRMSCKEVVTYFGIGPIAVAFFFIGTLELFFFNDVYLATSVLLLLGAGLIGVLFLRDWAMNDFWLSAKYQSRADWLINGAQVAAFCGAILLGQDSRMYCLSLFFLFYMVECASQVLAWYVTMEKEEPIYFSPFLLPCYSFSAALDDIKEETNNVIWFFKLLGAGCAWGVTLAMFVSPLSYGVVITCVFLLAIVVCIAACLGHVPLQLGQTSKYVSKQDVVESALAARAKFSDRQKPIEIFNAEWQGKTFAKNEWDDDNETADSKLLDEEAYNLATMIEANVKSCRYVEEKMGKRRVNLDGEDGESYFGEEGSLDSGSTVKKKESVPPRADGLMTWEDAFAESIITGTGPLGFVGFFGLWYKIFFVCSNQKFCYHSKIIAKYDSKGARKTVAKSEGSIDCKKIIKELPDLDHALDKRYGEEMRAVVHFMLMLVNSCDARLKHQKVNFQKFLRENRFKLLSNGIKPPKDVYSGGGNGKSGFDVALVATWLSSLTPEERERFHMLRNAFNLELNAREKESDRLDEQRAIAAEMLRERLQPVEEKRCVQRFEKMKQLRAKRLEHWKANILDDAERGRFRELQVKWMSDPNVDVGTADARLREKFEQHVMVKTDEGTMEARNFLRDVESGDKYCKPGKFGRMFQFHDPDFPSNSFSLGLTASCRSKVKDWKQSTLINADAVIFDGGTDPDDVRRGFFKDGWLMGALAMLAAAGGVDDGDVDAQVANLFVSHVGADGQPKYNSEVGIYAVRFFKNNQWEVVTVDDFFPCMDDNDEDKDDDNKGSVVGHSQGMKEIWVALIEKAYAKYYGAYEVLDEGYVHHALKELTGAETECISLSHAARGSGKKSLWNKMVTWRRNGYILGCGSHPEHVKFAFDTGIVPDDYYTIYDVLQVDGHKLLRLRNPPGDHEEWKGDWSDKSACWTKRLKSKLGWSNEDDNTFWMCFDDFCEIYREIYVCKWFTKERWKECVVNGEWDIGGKQTVEGIEVEKENTAVGLPNVHNSGCKVENNPQYTIEVDRPTEIRLKFEQVDANGLASSIVHPVACYICKPQSSGRASRVKSLTKKNVLFSTGPPKRERNQEIYCTLQPGVYVILCGTYVAGMDGPFRISILSNYEVEEEQIWPPTWRADDPDSFAGKMALKIANKVGQAADQAAQLSEKAVAAGDKFQKDAGGLWGEGGELELTEEEKDLEAQLEKERTEGQAAARKKAMDDAYGAAGRGEL</sequence>
<feature type="transmembrane region" description="Helical" evidence="8">
    <location>
        <begin position="1285"/>
        <end position="1305"/>
    </location>
</feature>
<comment type="similarity">
    <text evidence="1">Belongs to the peptidase C2 family.</text>
</comment>
<feature type="transmembrane region" description="Helical" evidence="8">
    <location>
        <begin position="1348"/>
        <end position="1369"/>
    </location>
</feature>
<evidence type="ECO:0000313" key="13">
    <source>
        <dbReference type="Proteomes" id="UP001165085"/>
    </source>
</evidence>
<evidence type="ECO:0000256" key="8">
    <source>
        <dbReference type="SAM" id="Phobius"/>
    </source>
</evidence>
<feature type="transmembrane region" description="Helical" evidence="8">
    <location>
        <begin position="618"/>
        <end position="641"/>
    </location>
</feature>
<feature type="transmembrane region" description="Helical" evidence="8">
    <location>
        <begin position="773"/>
        <end position="791"/>
    </location>
</feature>
<evidence type="ECO:0000256" key="4">
    <source>
        <dbReference type="ARBA" id="ARBA00022807"/>
    </source>
</evidence>
<dbReference type="PANTHER" id="PTHR10183:SF379">
    <property type="entry name" value="CALPAIN-5"/>
    <property type="match status" value="1"/>
</dbReference>
<feature type="transmembrane region" description="Helical" evidence="8">
    <location>
        <begin position="994"/>
        <end position="1013"/>
    </location>
</feature>
<dbReference type="PROSITE" id="PS50004">
    <property type="entry name" value="C2"/>
    <property type="match status" value="1"/>
</dbReference>
<keyword evidence="4" id="KW-0788">Thiol protease</keyword>
<dbReference type="GO" id="GO:0004198">
    <property type="term" value="F:calcium-dependent cysteine-type endopeptidase activity"/>
    <property type="evidence" value="ECO:0007669"/>
    <property type="project" value="InterPro"/>
</dbReference>
<feature type="transmembrane region" description="Helical" evidence="8">
    <location>
        <begin position="553"/>
        <end position="572"/>
    </location>
</feature>
<feature type="transmembrane region" description="Helical" evidence="8">
    <location>
        <begin position="967"/>
        <end position="988"/>
    </location>
</feature>
<feature type="transmembrane region" description="Helical" evidence="8">
    <location>
        <begin position="584"/>
        <end position="606"/>
    </location>
</feature>
<reference evidence="13" key="1">
    <citation type="journal article" date="2023" name="Commun. Biol.">
        <title>Genome analysis of Parmales, the sister group of diatoms, reveals the evolutionary specialization of diatoms from phago-mixotrophs to photoautotrophs.</title>
        <authorList>
            <person name="Ban H."/>
            <person name="Sato S."/>
            <person name="Yoshikawa S."/>
            <person name="Yamada K."/>
            <person name="Nakamura Y."/>
            <person name="Ichinomiya M."/>
            <person name="Sato N."/>
            <person name="Blanc-Mathieu R."/>
            <person name="Endo H."/>
            <person name="Kuwata A."/>
            <person name="Ogata H."/>
        </authorList>
    </citation>
    <scope>NUCLEOTIDE SEQUENCE [LARGE SCALE GENOMIC DNA]</scope>
    <source>
        <strain evidence="13">NIES 3701</strain>
    </source>
</reference>
<accession>A0A9W7ADU3</accession>
<evidence type="ECO:0000256" key="5">
    <source>
        <dbReference type="PIRSR" id="PIRSR622684-1"/>
    </source>
</evidence>
<dbReference type="SUPFAM" id="SSF49758">
    <property type="entry name" value="Calpain large subunit, middle domain (domain III)"/>
    <property type="match status" value="1"/>
</dbReference>
<feature type="compositionally biased region" description="Basic and acidic residues" evidence="7">
    <location>
        <begin position="2601"/>
        <end position="2611"/>
    </location>
</feature>
<proteinExistence type="inferred from homology"/>
<dbReference type="InterPro" id="IPR001300">
    <property type="entry name" value="Peptidase_C2_calpain_cat"/>
</dbReference>
<keyword evidence="8" id="KW-0472">Membrane</keyword>
<dbReference type="Proteomes" id="UP001165085">
    <property type="component" value="Unassembled WGS sequence"/>
</dbReference>
<dbReference type="InterPro" id="IPR018247">
    <property type="entry name" value="EF_Hand_1_Ca_BS"/>
</dbReference>
<dbReference type="PROSITE" id="PS00018">
    <property type="entry name" value="EF_HAND_1"/>
    <property type="match status" value="1"/>
</dbReference>
<evidence type="ECO:0000313" key="12">
    <source>
        <dbReference type="EMBL" id="GMH68681.1"/>
    </source>
</evidence>
<evidence type="ECO:0000256" key="1">
    <source>
        <dbReference type="ARBA" id="ARBA00007623"/>
    </source>
</evidence>
<dbReference type="SUPFAM" id="SSF49562">
    <property type="entry name" value="C2 domain (Calcium/lipid-binding domain, CaLB)"/>
    <property type="match status" value="1"/>
</dbReference>
<feature type="transmembrane region" description="Helical" evidence="8">
    <location>
        <begin position="1756"/>
        <end position="1778"/>
    </location>
</feature>
<feature type="transmembrane region" description="Helical" evidence="8">
    <location>
        <begin position="748"/>
        <end position="767"/>
    </location>
</feature>
<feature type="transmembrane region" description="Helical" evidence="8">
    <location>
        <begin position="1493"/>
        <end position="1510"/>
    </location>
</feature>
<dbReference type="InterPro" id="IPR038765">
    <property type="entry name" value="Papain-like_cys_pep_sf"/>
</dbReference>
<dbReference type="Pfam" id="PF00168">
    <property type="entry name" value="C2"/>
    <property type="match status" value="1"/>
</dbReference>
<feature type="transmembrane region" description="Helical" evidence="8">
    <location>
        <begin position="1453"/>
        <end position="1473"/>
    </location>
</feature>
<evidence type="ECO:0000259" key="11">
    <source>
        <dbReference type="PROSITE" id="PS50203"/>
    </source>
</evidence>
<dbReference type="InterPro" id="IPR036213">
    <property type="entry name" value="Calpain_III_sf"/>
</dbReference>
<gene>
    <name evidence="12" type="ORF">TrST_g4392</name>
</gene>
<comment type="caution">
    <text evidence="6">Lacks conserved residue(s) required for the propagation of feature annotation.</text>
</comment>
<feature type="transmembrane region" description="Helical" evidence="8">
    <location>
        <begin position="1517"/>
        <end position="1539"/>
    </location>
</feature>
<dbReference type="PRINTS" id="PR00704">
    <property type="entry name" value="CALPAIN"/>
</dbReference>
<feature type="transmembrane region" description="Helical" evidence="8">
    <location>
        <begin position="520"/>
        <end position="541"/>
    </location>
</feature>
<keyword evidence="13" id="KW-1185">Reference proteome</keyword>
<dbReference type="InterPro" id="IPR022684">
    <property type="entry name" value="Calpain_cysteine_protease"/>
</dbReference>
<feature type="compositionally biased region" description="Polar residues" evidence="7">
    <location>
        <begin position="703"/>
        <end position="713"/>
    </location>
</feature>
<keyword evidence="8" id="KW-1133">Transmembrane helix</keyword>
<dbReference type="PROSITE" id="PS50203">
    <property type="entry name" value="CALPAIN_CAT"/>
    <property type="match status" value="1"/>
</dbReference>
<dbReference type="Gene3D" id="3.90.70.10">
    <property type="entry name" value="Cysteine proteinases"/>
    <property type="match status" value="1"/>
</dbReference>
<dbReference type="SMART" id="SM00230">
    <property type="entry name" value="CysPc"/>
    <property type="match status" value="1"/>
</dbReference>
<evidence type="ECO:0000256" key="6">
    <source>
        <dbReference type="PROSITE-ProRule" id="PRU00239"/>
    </source>
</evidence>
<feature type="transmembrane region" description="Helical" evidence="8">
    <location>
        <begin position="919"/>
        <end position="938"/>
    </location>
</feature>
<dbReference type="EMBL" id="BRXY01000127">
    <property type="protein sequence ID" value="GMH68681.1"/>
    <property type="molecule type" value="Genomic_DNA"/>
</dbReference>
<feature type="signal peptide" evidence="9">
    <location>
        <begin position="1"/>
        <end position="23"/>
    </location>
</feature>
<dbReference type="OrthoDB" id="424753at2759"/>
<dbReference type="InterPro" id="IPR000008">
    <property type="entry name" value="C2_dom"/>
</dbReference>
<dbReference type="SUPFAM" id="SSF54001">
    <property type="entry name" value="Cysteine proteinases"/>
    <property type="match status" value="1"/>
</dbReference>
<evidence type="ECO:0000256" key="2">
    <source>
        <dbReference type="ARBA" id="ARBA00022670"/>
    </source>
</evidence>
<dbReference type="GO" id="GO:0006508">
    <property type="term" value="P:proteolysis"/>
    <property type="evidence" value="ECO:0007669"/>
    <property type="project" value="UniProtKB-KW"/>
</dbReference>
<protein>
    <recommendedName>
        <fullName evidence="14">C2 domain-containing protein</fullName>
    </recommendedName>
</protein>
<evidence type="ECO:0000259" key="10">
    <source>
        <dbReference type="PROSITE" id="PS50004"/>
    </source>
</evidence>
<feature type="transmembrane region" description="Helical" evidence="8">
    <location>
        <begin position="1598"/>
        <end position="1621"/>
    </location>
</feature>
<organism evidence="12 13">
    <name type="scientific">Triparma strigata</name>
    <dbReference type="NCBI Taxonomy" id="1606541"/>
    <lineage>
        <taxon>Eukaryota</taxon>
        <taxon>Sar</taxon>
        <taxon>Stramenopiles</taxon>
        <taxon>Ochrophyta</taxon>
        <taxon>Bolidophyceae</taxon>
        <taxon>Parmales</taxon>
        <taxon>Triparmaceae</taxon>
        <taxon>Triparma</taxon>
    </lineage>
</organism>
<feature type="transmembrane region" description="Helical" evidence="8">
    <location>
        <begin position="1317"/>
        <end position="1336"/>
    </location>
</feature>